<keyword evidence="1" id="KW-0472">Membrane</keyword>
<reference evidence="2 3" key="1">
    <citation type="journal article" date="2014" name="Appl. Environ. Microbiol.">
        <title>Profile of Secreted Hydrolases, Associated Proteins, and SlpA in Thermoanaerobacterium saccharolyticum during the Degradation of Hemicellulose.</title>
        <authorList>
            <person name="Currie D.H."/>
            <person name="Guss A.M."/>
            <person name="Herring C.D."/>
            <person name="Giannone R.J."/>
            <person name="Johnson C.M."/>
            <person name="Lankford P.K."/>
            <person name="Brown S.D."/>
            <person name="Hettich R.L."/>
            <person name="Lynd L.R."/>
        </authorList>
    </citation>
    <scope>NUCLEOTIDE SEQUENCE [LARGE SCALE GENOMIC DNA]</scope>
    <source>
        <strain evidence="3">DSM 8691 / JW/SL-YS485</strain>
    </source>
</reference>
<evidence type="ECO:0000313" key="3">
    <source>
        <dbReference type="Proteomes" id="UP000006178"/>
    </source>
</evidence>
<feature type="transmembrane region" description="Helical" evidence="1">
    <location>
        <begin position="20"/>
        <end position="37"/>
    </location>
</feature>
<proteinExistence type="predicted"/>
<keyword evidence="2" id="KW-0614">Plasmid</keyword>
<dbReference type="RefSeq" id="WP_014759520.1">
    <property type="nucleotide sequence ID" value="NC_017998.1"/>
</dbReference>
<feature type="transmembrane region" description="Helical" evidence="1">
    <location>
        <begin position="144"/>
        <end position="165"/>
    </location>
</feature>
<dbReference type="InterPro" id="IPR043993">
    <property type="entry name" value="T4SS_pilin"/>
</dbReference>
<gene>
    <name evidence="2" type="ordered locus">Tsac_2700</name>
</gene>
<dbReference type="Pfam" id="PF18895">
    <property type="entry name" value="T4SS_pilin"/>
    <property type="match status" value="1"/>
</dbReference>
<feature type="transmembrane region" description="Helical" evidence="1">
    <location>
        <begin position="57"/>
        <end position="78"/>
    </location>
</feature>
<keyword evidence="3" id="KW-1185">Reference proteome</keyword>
<evidence type="ECO:0000313" key="2">
    <source>
        <dbReference type="EMBL" id="AFK94249.1"/>
    </source>
</evidence>
<dbReference type="BioCyc" id="TSAC1094508:GLMA-2747-MONOMER"/>
<accession>I3WBP8</accession>
<name>I3WBP8_THESW</name>
<dbReference type="PATRIC" id="fig|1094508.3.peg.2736"/>
<keyword evidence="1" id="KW-1133">Transmembrane helix</keyword>
<dbReference type="KEGG" id="tsh:Tsac_2700"/>
<keyword evidence="1" id="KW-0812">Transmembrane</keyword>
<dbReference type="Proteomes" id="UP000006178">
    <property type="component" value="Plasmid pMU3262"/>
</dbReference>
<feature type="transmembrane region" description="Helical" evidence="1">
    <location>
        <begin position="189"/>
        <end position="209"/>
    </location>
</feature>
<protein>
    <submittedName>
        <fullName evidence="2">Uncharacterized protein</fullName>
    </submittedName>
</protein>
<dbReference type="AlphaFoldDB" id="I3WBP8"/>
<organism evidence="2 3">
    <name type="scientific">Thermoanaerobacterium saccharolyticum (strain DSM 8691 / JW/SL-YS485)</name>
    <dbReference type="NCBI Taxonomy" id="1094508"/>
    <lineage>
        <taxon>Bacteria</taxon>
        <taxon>Bacillati</taxon>
        <taxon>Bacillota</taxon>
        <taxon>Clostridia</taxon>
        <taxon>Thermoanaerobacterales</taxon>
        <taxon>Thermoanaerobacteraceae</taxon>
        <taxon>Thermoanaerobacterium</taxon>
    </lineage>
</organism>
<geneLocation type="plasmid" evidence="2 3">
    <name>pMU3262</name>
</geneLocation>
<dbReference type="EMBL" id="CP003185">
    <property type="protein sequence ID" value="AFK94249.1"/>
    <property type="molecule type" value="Genomic_DNA"/>
</dbReference>
<evidence type="ECO:0000256" key="1">
    <source>
        <dbReference type="SAM" id="Phobius"/>
    </source>
</evidence>
<sequence>MFYNNNENTNERRVAVIKKFYNFAFFVLIILIIPSYALASGFSKDTINEINKLANWIWGLTLTFEGIWAIFNIIISGIKISSADEHSRKEAIGGLIKTGVGILLLTLTQYITGFFTYYMEEYYFHDISSIQTDFKSLGVKMIEITSLIAGFIFIFGIIYAALLFASPEGVLIYNAKYDAKTRERAIKKLTWTAVGIMVVASAVGIYTILVNL</sequence>
<feature type="transmembrane region" description="Helical" evidence="1">
    <location>
        <begin position="99"/>
        <end position="119"/>
    </location>
</feature>